<evidence type="ECO:0000313" key="2">
    <source>
        <dbReference type="EMBL" id="MBM9912745.1"/>
    </source>
</evidence>
<name>A0AAW4GEZ6_9GAMM</name>
<dbReference type="Proteomes" id="UP000784064">
    <property type="component" value="Unassembled WGS sequence"/>
</dbReference>
<gene>
    <name evidence="2" type="ORF">JJW18_04600</name>
    <name evidence="3" type="ORF">JJW19_16790</name>
</gene>
<dbReference type="RefSeq" id="WP_205405087.1">
    <property type="nucleotide sequence ID" value="NZ_JAFFTA010000004.1"/>
</dbReference>
<evidence type="ECO:0000259" key="1">
    <source>
        <dbReference type="Pfam" id="PF18735"/>
    </source>
</evidence>
<comment type="caution">
    <text evidence="2">The sequence shown here is derived from an EMBL/GenBank/DDBJ whole genome shotgun (WGS) entry which is preliminary data.</text>
</comment>
<evidence type="ECO:0000313" key="5">
    <source>
        <dbReference type="Proteomes" id="UP000784064"/>
    </source>
</evidence>
<evidence type="ECO:0000313" key="4">
    <source>
        <dbReference type="Proteomes" id="UP000749453"/>
    </source>
</evidence>
<dbReference type="Pfam" id="PF18735">
    <property type="entry name" value="HEPN_RiboL-PSP"/>
    <property type="match status" value="1"/>
</dbReference>
<sequence length="153" mass="17226">MRRASRKDVLDAVFDRAKNIDLGDSELRADMARHLCILVSGYIDQSIKAFTKEYVERRSGPTVVRYVEASSKNLTNLKAEKLTNHLLSFDSDWRSPLAVLIADERKSALDSLIDVRHKIAHGSPSDVTIARVQGYYNEIQKLLDGVRVLMGLP</sequence>
<evidence type="ECO:0000313" key="3">
    <source>
        <dbReference type="EMBL" id="MBM9939791.1"/>
    </source>
</evidence>
<dbReference type="AlphaFoldDB" id="A0AAW4GEZ6"/>
<reference evidence="4" key="1">
    <citation type="submission" date="2021-01" db="EMBL/GenBank/DDBJ databases">
        <title>Stenotrophomonas maltophilia.</title>
        <authorList>
            <person name="Yu Y."/>
        </authorList>
    </citation>
    <scope>NUCLEOTIDE SEQUENCE [LARGE SCALE GENOMIC DNA]</scope>
    <source>
        <strain evidence="4">As-6</strain>
    </source>
</reference>
<feature type="domain" description="RiboL-PSP-HEPN" evidence="1">
    <location>
        <begin position="5"/>
        <end position="144"/>
    </location>
</feature>
<dbReference type="InterPro" id="IPR041519">
    <property type="entry name" value="HEPN_RiboL-PSP"/>
</dbReference>
<accession>A0AAW4GEZ6</accession>
<keyword evidence="4" id="KW-1185">Reference proteome</keyword>
<dbReference type="EMBL" id="JAFFTA010000004">
    <property type="protein sequence ID" value="MBM9912745.1"/>
    <property type="molecule type" value="Genomic_DNA"/>
</dbReference>
<dbReference type="EMBL" id="JAFFTB010000029">
    <property type="protein sequence ID" value="MBM9939791.1"/>
    <property type="molecule type" value="Genomic_DNA"/>
</dbReference>
<dbReference type="Proteomes" id="UP000749453">
    <property type="component" value="Unassembled WGS sequence"/>
</dbReference>
<proteinExistence type="predicted"/>
<reference evidence="2" key="2">
    <citation type="submission" date="2021-01" db="EMBL/GenBank/DDBJ databases">
        <authorList>
            <person name="Yu Y."/>
        </authorList>
    </citation>
    <scope>NUCLEOTIDE SEQUENCE</scope>
    <source>
        <strain evidence="2">As-5</strain>
        <strain evidence="3">As-6</strain>
    </source>
</reference>
<protein>
    <recommendedName>
        <fullName evidence="1">RiboL-PSP-HEPN domain-containing protein</fullName>
    </recommendedName>
</protein>
<organism evidence="2 5">
    <name type="scientific">Stenotrophomonas lactitubi</name>
    <dbReference type="NCBI Taxonomy" id="2045214"/>
    <lineage>
        <taxon>Bacteria</taxon>
        <taxon>Pseudomonadati</taxon>
        <taxon>Pseudomonadota</taxon>
        <taxon>Gammaproteobacteria</taxon>
        <taxon>Lysobacterales</taxon>
        <taxon>Lysobacteraceae</taxon>
        <taxon>Stenotrophomonas</taxon>
    </lineage>
</organism>